<dbReference type="InterPro" id="IPR003594">
    <property type="entry name" value="HATPase_dom"/>
</dbReference>
<evidence type="ECO:0000256" key="4">
    <source>
        <dbReference type="ARBA" id="ARBA00022679"/>
    </source>
</evidence>
<dbReference type="InterPro" id="IPR035965">
    <property type="entry name" value="PAS-like_dom_sf"/>
</dbReference>
<dbReference type="Proteomes" id="UP000715781">
    <property type="component" value="Unassembled WGS sequence"/>
</dbReference>
<dbReference type="NCBIfam" id="TIGR00229">
    <property type="entry name" value="sensory_box"/>
    <property type="match status" value="7"/>
</dbReference>
<evidence type="ECO:0000259" key="7">
    <source>
        <dbReference type="PROSITE" id="PS50109"/>
    </source>
</evidence>
<dbReference type="Gene3D" id="3.30.450.20">
    <property type="entry name" value="PAS domain"/>
    <property type="match status" value="8"/>
</dbReference>
<dbReference type="InterPro" id="IPR058544">
    <property type="entry name" value="ETR1_N"/>
</dbReference>
<evidence type="ECO:0000259" key="8">
    <source>
        <dbReference type="PROSITE" id="PS50112"/>
    </source>
</evidence>
<comment type="caution">
    <text evidence="10">The sequence shown here is derived from an EMBL/GenBank/DDBJ whole genome shotgun (WGS) entry which is preliminary data.</text>
</comment>
<dbReference type="PROSITE" id="PS50113">
    <property type="entry name" value="PAC"/>
    <property type="match status" value="5"/>
</dbReference>
<dbReference type="InterPro" id="IPR000700">
    <property type="entry name" value="PAS-assoc_C"/>
</dbReference>
<dbReference type="GO" id="GO:0004673">
    <property type="term" value="F:protein histidine kinase activity"/>
    <property type="evidence" value="ECO:0007669"/>
    <property type="project" value="UniProtKB-EC"/>
</dbReference>
<feature type="domain" description="PAC" evidence="9">
    <location>
        <begin position="617"/>
        <end position="669"/>
    </location>
</feature>
<reference evidence="10" key="1">
    <citation type="submission" date="2021-05" db="EMBL/GenBank/DDBJ databases">
        <authorList>
            <person name="Pietrasiak N."/>
            <person name="Ward R."/>
            <person name="Stajich J.E."/>
            <person name="Kurbessoian T."/>
        </authorList>
    </citation>
    <scope>NUCLEOTIDE SEQUENCE</scope>
    <source>
        <strain evidence="10">JT2-VF2</strain>
    </source>
</reference>
<dbReference type="PROSITE" id="PS50112">
    <property type="entry name" value="PAS"/>
    <property type="match status" value="5"/>
</dbReference>
<dbReference type="InterPro" id="IPR052162">
    <property type="entry name" value="Sensor_kinase/Photoreceptor"/>
</dbReference>
<dbReference type="PANTHER" id="PTHR43304:SF1">
    <property type="entry name" value="PAC DOMAIN-CONTAINING PROTEIN"/>
    <property type="match status" value="1"/>
</dbReference>
<feature type="transmembrane region" description="Helical" evidence="6">
    <location>
        <begin position="65"/>
        <end position="87"/>
    </location>
</feature>
<keyword evidence="4" id="KW-0808">Transferase</keyword>
<feature type="domain" description="PAS" evidence="8">
    <location>
        <begin position="311"/>
        <end position="356"/>
    </location>
</feature>
<name>A0A951PZX5_9NOST</name>
<dbReference type="SUPFAM" id="SSF55874">
    <property type="entry name" value="ATPase domain of HSP90 chaperone/DNA topoisomerase II/histidine kinase"/>
    <property type="match status" value="1"/>
</dbReference>
<dbReference type="InterPro" id="IPR005467">
    <property type="entry name" value="His_kinase_dom"/>
</dbReference>
<dbReference type="InterPro" id="IPR001610">
    <property type="entry name" value="PAC"/>
</dbReference>
<evidence type="ECO:0000313" key="11">
    <source>
        <dbReference type="Proteomes" id="UP000715781"/>
    </source>
</evidence>
<dbReference type="Pfam" id="PF02518">
    <property type="entry name" value="HATPase_c"/>
    <property type="match status" value="1"/>
</dbReference>
<feature type="domain" description="PAS" evidence="8">
    <location>
        <begin position="542"/>
        <end position="614"/>
    </location>
</feature>
<feature type="domain" description="Histidine kinase" evidence="7">
    <location>
        <begin position="1180"/>
        <end position="1374"/>
    </location>
</feature>
<evidence type="ECO:0000256" key="1">
    <source>
        <dbReference type="ARBA" id="ARBA00000085"/>
    </source>
</evidence>
<dbReference type="InterPro" id="IPR036890">
    <property type="entry name" value="HATPase_C_sf"/>
</dbReference>
<dbReference type="EC" id="2.7.13.3" evidence="2"/>
<feature type="domain" description="PAC" evidence="9">
    <location>
        <begin position="488"/>
        <end position="541"/>
    </location>
</feature>
<dbReference type="SUPFAM" id="SSF55785">
    <property type="entry name" value="PYP-like sensor domain (PAS domain)"/>
    <property type="match status" value="8"/>
</dbReference>
<proteinExistence type="predicted"/>
<evidence type="ECO:0000256" key="2">
    <source>
        <dbReference type="ARBA" id="ARBA00012438"/>
    </source>
</evidence>
<evidence type="ECO:0000256" key="5">
    <source>
        <dbReference type="ARBA" id="ARBA00022777"/>
    </source>
</evidence>
<dbReference type="Pfam" id="PF08447">
    <property type="entry name" value="PAS_3"/>
    <property type="match status" value="3"/>
</dbReference>
<dbReference type="InterPro" id="IPR013655">
    <property type="entry name" value="PAS_fold_3"/>
</dbReference>
<keyword evidence="5" id="KW-0418">Kinase</keyword>
<dbReference type="InterPro" id="IPR011495">
    <property type="entry name" value="Sig_transdc_His_kin_sub2_dim/P"/>
</dbReference>
<gene>
    <name evidence="10" type="ORF">KME32_19040</name>
</gene>
<dbReference type="SMART" id="SM00091">
    <property type="entry name" value="PAS"/>
    <property type="match status" value="8"/>
</dbReference>
<dbReference type="SMART" id="SM00086">
    <property type="entry name" value="PAC"/>
    <property type="match status" value="5"/>
</dbReference>
<dbReference type="InterPro" id="IPR013656">
    <property type="entry name" value="PAS_4"/>
</dbReference>
<dbReference type="PANTHER" id="PTHR43304">
    <property type="entry name" value="PHYTOCHROME-LIKE PROTEIN CPH1"/>
    <property type="match status" value="1"/>
</dbReference>
<dbReference type="EMBL" id="JAHHHN010000011">
    <property type="protein sequence ID" value="MBW4563200.1"/>
    <property type="molecule type" value="Genomic_DNA"/>
</dbReference>
<dbReference type="PROSITE" id="PS50109">
    <property type="entry name" value="HIS_KIN"/>
    <property type="match status" value="1"/>
</dbReference>
<protein>
    <recommendedName>
        <fullName evidence="2">histidine kinase</fullName>
        <ecNumber evidence="2">2.7.13.3</ecNumber>
    </recommendedName>
</protein>
<dbReference type="SMART" id="SM00387">
    <property type="entry name" value="HATPase_c"/>
    <property type="match status" value="1"/>
</dbReference>
<dbReference type="Gene3D" id="2.10.70.100">
    <property type="match status" value="2"/>
</dbReference>
<keyword evidence="6" id="KW-0472">Membrane</keyword>
<feature type="domain" description="PAC" evidence="9">
    <location>
        <begin position="1118"/>
        <end position="1169"/>
    </location>
</feature>
<evidence type="ECO:0000259" key="9">
    <source>
        <dbReference type="PROSITE" id="PS50113"/>
    </source>
</evidence>
<dbReference type="Gene3D" id="3.30.565.10">
    <property type="entry name" value="Histidine kinase-like ATPase, C-terminal domain"/>
    <property type="match status" value="1"/>
</dbReference>
<reference evidence="10" key="2">
    <citation type="journal article" date="2022" name="Microbiol. Resour. Announc.">
        <title>Metagenome Sequencing to Explore Phylogenomics of Terrestrial Cyanobacteria.</title>
        <authorList>
            <person name="Ward R.D."/>
            <person name="Stajich J.E."/>
            <person name="Johansen J.R."/>
            <person name="Huntemann M."/>
            <person name="Clum A."/>
            <person name="Foster B."/>
            <person name="Foster B."/>
            <person name="Roux S."/>
            <person name="Palaniappan K."/>
            <person name="Varghese N."/>
            <person name="Mukherjee S."/>
            <person name="Reddy T.B.K."/>
            <person name="Daum C."/>
            <person name="Copeland A."/>
            <person name="Chen I.A."/>
            <person name="Ivanova N.N."/>
            <person name="Kyrpides N.C."/>
            <person name="Shapiro N."/>
            <person name="Eloe-Fadrosh E.A."/>
            <person name="Pietrasiak N."/>
        </authorList>
    </citation>
    <scope>NUCLEOTIDE SEQUENCE</scope>
    <source>
        <strain evidence="10">JT2-VF2</strain>
    </source>
</reference>
<organism evidence="10 11">
    <name type="scientific">Mojavia pulchra JT2-VF2</name>
    <dbReference type="NCBI Taxonomy" id="287848"/>
    <lineage>
        <taxon>Bacteria</taxon>
        <taxon>Bacillati</taxon>
        <taxon>Cyanobacteriota</taxon>
        <taxon>Cyanophyceae</taxon>
        <taxon>Nostocales</taxon>
        <taxon>Nostocaceae</taxon>
    </lineage>
</organism>
<keyword evidence="6" id="KW-1133">Transmembrane helix</keyword>
<feature type="domain" description="PAC" evidence="9">
    <location>
        <begin position="739"/>
        <end position="791"/>
    </location>
</feature>
<feature type="domain" description="PAC" evidence="9">
    <location>
        <begin position="359"/>
        <end position="411"/>
    </location>
</feature>
<dbReference type="Pfam" id="PF07568">
    <property type="entry name" value="HisKA_2"/>
    <property type="match status" value="1"/>
</dbReference>
<keyword evidence="6" id="KW-0812">Transmembrane</keyword>
<feature type="domain" description="PAS" evidence="8">
    <location>
        <begin position="1066"/>
        <end position="1111"/>
    </location>
</feature>
<sequence length="1375" mass="157187">MLELLRTFLTSKQFIPHGHCYLWKPELVGLHIVSDCLIALAYYSIPITLLYLVRKRQSLPFNWMFLLFATFIVTCGTTHLMEIWTLWHPTYWLSGSIKAITALISLYTAFALIPLVPKALALPSPTQLEATNRELEREISDRKRAELALYEREAMLRRIGDNLPNGAVYQAIRELDGSDCFSYLSAGIERLMEVSAEDALRDPSLLYRQFIPEDTARFQAGVEESVRNLSVFDIQLQIKTPSCQLKWLHFRSTPRQLPNGRVVCDGLVVDVTEIKHTEETLRKSEALLEESQRVARLGNWEHNLATGKLTWSKELFSLFNRNLAQLEPNYKELLELYHPEDRQKLHQAVERAIATGESYKLILRVPQPDGSYRYFEAIGNVEFNAQGQVIRLYGTAQDVTERQQAQIALQVSEERLQLALEASGDGFWDWNLVTQEVYYSPCFLEMLGYSCDELPKNLSTWERLVHPDDKPWVEKILAAHLKDNSVPYKFDYRLGTKSGEWKWIADYGKVVMRDDNGRALRMAGTHRDISDRKQAESALAKSEEQFRLTLEFTNIGIWDWNLQTGEVIWNDNHFRLLGLEPKTATPSFELWRDSIHPEDVDQVQQILFKALKQHTNYEAEHRVIHPSGKVHWLLGKGRGIYNEAGDPIRMLGVIIDINEQKLAEESLRRYERIVATTTDAISLLNRNYIYQVVNQAYQNWCGKPKEEIVGHCLDEIVGQEMFESVIKPRLNKCLAGEKIQYEMWFNYPDKESQFLNITYAPYLEADQTISGVLVSIRDMTELKRTEEALQESEARFQAFMDNSPALAWITDATGRVVYLSQSYLRTFELLPNQAIGQSIFDLYPLEIAQQFMSNSLIVAETNQVLGVIEVAPRTDGTLGEFLVYKFPIPGLSEQKLVGGVAIDITERKILERELAHKQELLDAFITSAPVGITVLDQQLRYSLINEALAEMNGIPAAMHIGKTVWEIVPDIAPKQEQVFRYVLTTGEPILDFEISGETPKLPGVIRTWLASYFAIESEADQPIGLGIVVVEITERKRAEKMLELQAIITRNVAEGICLIRAADKIIVYANHKFEQMFGYEDGELTGQHVSILNYEEEYSTSEQVTEAIMATILKHGEASYEVHNVKKDGTSFWCRAATSVFEHPEFGNVFVAVQQDITEHKQADEQIKASLKEKEVLLQEIHHRVKNNLGIVSSLLEMQCRRTKEPQAIAILRDSQNRIASIALVHEKLYRSEELADINFAQYIPDLTTHLFDSYNDRSSDIRLNIQVDDAKLDIETAIPCGLIINELVSNALKYAFPVHREGEIQVRLYQQYNQNLILIIRDNGVGLPENFDSKKAKTLGINLVQGLVKQLRGTLEIKCQQGTEFKITFTKNRA</sequence>
<evidence type="ECO:0000256" key="6">
    <source>
        <dbReference type="SAM" id="Phobius"/>
    </source>
</evidence>
<dbReference type="CDD" id="cd00130">
    <property type="entry name" value="PAS"/>
    <property type="match status" value="7"/>
</dbReference>
<evidence type="ECO:0000313" key="10">
    <source>
        <dbReference type="EMBL" id="MBW4563200.1"/>
    </source>
</evidence>
<keyword evidence="3" id="KW-0597">Phosphoprotein</keyword>
<evidence type="ECO:0000256" key="3">
    <source>
        <dbReference type="ARBA" id="ARBA00022553"/>
    </source>
</evidence>
<feature type="domain" description="PAS" evidence="8">
    <location>
        <begin position="412"/>
        <end position="484"/>
    </location>
</feature>
<feature type="transmembrane region" description="Helical" evidence="6">
    <location>
        <begin position="32"/>
        <end position="53"/>
    </location>
</feature>
<dbReference type="InterPro" id="IPR000014">
    <property type="entry name" value="PAS"/>
</dbReference>
<dbReference type="Pfam" id="PF08448">
    <property type="entry name" value="PAS_4"/>
    <property type="match status" value="3"/>
</dbReference>
<feature type="domain" description="PAS" evidence="8">
    <location>
        <begin position="792"/>
        <end position="843"/>
    </location>
</feature>
<dbReference type="Pfam" id="PF13426">
    <property type="entry name" value="PAS_9"/>
    <property type="match status" value="1"/>
</dbReference>
<comment type="catalytic activity">
    <reaction evidence="1">
        <text>ATP + protein L-histidine = ADP + protein N-phospho-L-histidine.</text>
        <dbReference type="EC" id="2.7.13.3"/>
    </reaction>
</comment>
<accession>A0A951PZX5</accession>
<dbReference type="Pfam" id="PF25487">
    <property type="entry name" value="ETR1_N"/>
    <property type="match status" value="1"/>
</dbReference>